<organism evidence="2 3">
    <name type="scientific">Stylophora pistillata</name>
    <name type="common">Smooth cauliflower coral</name>
    <dbReference type="NCBI Taxonomy" id="50429"/>
    <lineage>
        <taxon>Eukaryota</taxon>
        <taxon>Metazoa</taxon>
        <taxon>Cnidaria</taxon>
        <taxon>Anthozoa</taxon>
        <taxon>Hexacorallia</taxon>
        <taxon>Scleractinia</taxon>
        <taxon>Astrocoeniina</taxon>
        <taxon>Pocilloporidae</taxon>
        <taxon>Stylophora</taxon>
    </lineage>
</organism>
<comment type="caution">
    <text evidence="2">The sequence shown here is derived from an EMBL/GenBank/DDBJ whole genome shotgun (WGS) entry which is preliminary data.</text>
</comment>
<feature type="compositionally biased region" description="Low complexity" evidence="1">
    <location>
        <begin position="297"/>
        <end position="311"/>
    </location>
</feature>
<gene>
    <name evidence="2" type="ORF">AWC38_SpisGene17691</name>
</gene>
<dbReference type="EMBL" id="LSMT01000439">
    <property type="protein sequence ID" value="PFX17949.1"/>
    <property type="molecule type" value="Genomic_DNA"/>
</dbReference>
<dbReference type="Proteomes" id="UP000225706">
    <property type="component" value="Unassembled WGS sequence"/>
</dbReference>
<dbReference type="AlphaFoldDB" id="A0A2B4RMA8"/>
<name>A0A2B4RMA8_STYPI</name>
<sequence>MEEFRKSVYLLTRDETRTLTLSEFAGLRKGERYKRGVTFHRDMTDVHVRGLLESLFYPILSNKRFSCASREGQTSDQFNFHGIHRVWDGRTIKRNIKGQSALYVIMEDELVLNLVSSEGGPPSSIQGHSPSTSFCHNFKNGKTVSLTQTPQSVTTVTSMNIENAKVETTQWEHYMNSYKPGWIDDNLNVPNSPDMAFENIVDPLDFEEQARTVKMISRTPQLTNGNQEQSELQNQLPSTSTDAFQSDDSAFSSSEEIVSQNGMSRVQGTTQGGGVTKTSRKRIKLMGKDLSPNYIRDSSGQSDSGNSSEASTCQAETLNRPKSLRVQEARMKPSEGTLQGGGIFRAEIDEELPPSMATGWAYFGNNYEKVRVTRDGLAMLGEEIPRGDAPGPVTVTFTTLNGDYVAKAIYTYKKFENSTTEQISRVKRSLDKVEESVKRLRSVTDSWYESDESARENYPESVVTEAVKDQLVEEGYFGDVETSDTEEASEDEDSDLLGEFKSQRPSMELRELGVKSFWVKARSICFSLPYISPDVPRLILGFARETTEYERIIQVHQNLGELLWKLSPTKRRTIQVCLEVVHPFQKIHAVSERLQIKRINLVKWESDRKPQDIVNVAPGADAEEQCLTSPIILLHRKAEQVLESSRGVFCVDSPFVCDRLKEKEKAHVMFKRLSERYSVRRIKTMLSDINAEERSLKSLNSRLNRRVIAPVYQFPWHLYTSSSGLSYAIEMLASAPPYEDLSQMLQKLETVELDETVFSFMKRFVKLQSSLSTIVTNPVTSAQVSYILYTSESAQVPFGLFHRQASHLSLRSNEEENASQSILSMIEKFALPTFCKKEMDFVIHLNHSSSEGVFHPTQRRIKWLNFISVSENRLRKQLELALDSKRLEFSWFASLSDEEGFLCPACCQENSVSFVCAQVQGYNQGECVHLWFEFEHSDSSCIKNVTAKTCKDPTEDCASWTGSENRCRRVRGEARWIGDERKKGV</sequence>
<protein>
    <submittedName>
        <fullName evidence="2">Uncharacterized protein</fullName>
    </submittedName>
</protein>
<evidence type="ECO:0000313" key="3">
    <source>
        <dbReference type="Proteomes" id="UP000225706"/>
    </source>
</evidence>
<keyword evidence="3" id="KW-1185">Reference proteome</keyword>
<reference evidence="3" key="1">
    <citation type="journal article" date="2017" name="bioRxiv">
        <title>Comparative analysis of the genomes of Stylophora pistillata and Acropora digitifera provides evidence for extensive differences between species of corals.</title>
        <authorList>
            <person name="Voolstra C.R."/>
            <person name="Li Y."/>
            <person name="Liew Y.J."/>
            <person name="Baumgarten S."/>
            <person name="Zoccola D."/>
            <person name="Flot J.-F."/>
            <person name="Tambutte S."/>
            <person name="Allemand D."/>
            <person name="Aranda M."/>
        </authorList>
    </citation>
    <scope>NUCLEOTIDE SEQUENCE [LARGE SCALE GENOMIC DNA]</scope>
</reference>
<evidence type="ECO:0000313" key="2">
    <source>
        <dbReference type="EMBL" id="PFX17949.1"/>
    </source>
</evidence>
<proteinExistence type="predicted"/>
<feature type="compositionally biased region" description="Polar residues" evidence="1">
    <location>
        <begin position="218"/>
        <end position="237"/>
    </location>
</feature>
<evidence type="ECO:0000256" key="1">
    <source>
        <dbReference type="SAM" id="MobiDB-lite"/>
    </source>
</evidence>
<feature type="compositionally biased region" description="Polar residues" evidence="1">
    <location>
        <begin position="255"/>
        <end position="264"/>
    </location>
</feature>
<feature type="compositionally biased region" description="Low complexity" evidence="1">
    <location>
        <begin position="238"/>
        <end position="254"/>
    </location>
</feature>
<accession>A0A2B4RMA8</accession>
<feature type="region of interest" description="Disordered" evidence="1">
    <location>
        <begin position="218"/>
        <end position="323"/>
    </location>
</feature>